<evidence type="ECO:0000256" key="2">
    <source>
        <dbReference type="ARBA" id="ARBA00022723"/>
    </source>
</evidence>
<dbReference type="InterPro" id="IPR027291">
    <property type="entry name" value="Glyco_hydro_38_N_sf"/>
</dbReference>
<proteinExistence type="inferred from homology"/>
<feature type="domain" description="Glycoside hydrolase family 38 central" evidence="5">
    <location>
        <begin position="277"/>
        <end position="355"/>
    </location>
</feature>
<comment type="similarity">
    <text evidence="1">Belongs to the glycosyl hydrolase 38 family.</text>
</comment>
<dbReference type="AlphaFoldDB" id="A0A1I5C7S3"/>
<dbReference type="InterPro" id="IPR041147">
    <property type="entry name" value="GH38_C"/>
</dbReference>
<dbReference type="Gene3D" id="2.60.40.2220">
    <property type="match status" value="1"/>
</dbReference>
<dbReference type="SMART" id="SM00872">
    <property type="entry name" value="Alpha-mann_mid"/>
    <property type="match status" value="1"/>
</dbReference>
<evidence type="ECO:0000313" key="6">
    <source>
        <dbReference type="EMBL" id="SFN82852.1"/>
    </source>
</evidence>
<name>A0A1I5C7S3_9CLOT</name>
<dbReference type="InterPro" id="IPR011682">
    <property type="entry name" value="Glyco_hydro_38_C"/>
</dbReference>
<evidence type="ECO:0000256" key="1">
    <source>
        <dbReference type="ARBA" id="ARBA00009792"/>
    </source>
</evidence>
<dbReference type="EMBL" id="FOVK01000006">
    <property type="protein sequence ID" value="SFN82852.1"/>
    <property type="molecule type" value="Genomic_DNA"/>
</dbReference>
<dbReference type="RefSeq" id="WP_074912134.1">
    <property type="nucleotide sequence ID" value="NZ_FOVK01000006.1"/>
</dbReference>
<protein>
    <submittedName>
        <fullName evidence="6">Mannosylglycerate hydrolase</fullName>
    </submittedName>
</protein>
<keyword evidence="2" id="KW-0479">Metal-binding</keyword>
<dbReference type="Pfam" id="PF07748">
    <property type="entry name" value="Glyco_hydro_38C"/>
    <property type="match status" value="1"/>
</dbReference>
<dbReference type="Gene3D" id="3.20.110.10">
    <property type="entry name" value="Glycoside hydrolase 38, N terminal domain"/>
    <property type="match status" value="1"/>
</dbReference>
<keyword evidence="7" id="KW-1185">Reference proteome</keyword>
<evidence type="ECO:0000256" key="3">
    <source>
        <dbReference type="ARBA" id="ARBA00022801"/>
    </source>
</evidence>
<dbReference type="Pfam" id="PF17677">
    <property type="entry name" value="Glyco_hydro38C2"/>
    <property type="match status" value="1"/>
</dbReference>
<dbReference type="SUPFAM" id="SSF88688">
    <property type="entry name" value="Families 57/38 glycoside transferase middle domain"/>
    <property type="match status" value="1"/>
</dbReference>
<dbReference type="Pfam" id="PF09261">
    <property type="entry name" value="Alpha-mann_mid"/>
    <property type="match status" value="1"/>
</dbReference>
<keyword evidence="3 6" id="KW-0378">Hydrolase</keyword>
<dbReference type="InterPro" id="IPR000602">
    <property type="entry name" value="Glyco_hydro_38_N"/>
</dbReference>
<dbReference type="OrthoDB" id="9764050at2"/>
<dbReference type="Proteomes" id="UP000181899">
    <property type="component" value="Unassembled WGS sequence"/>
</dbReference>
<dbReference type="Gene3D" id="1.20.1270.50">
    <property type="entry name" value="Glycoside hydrolase family 38, central domain"/>
    <property type="match status" value="1"/>
</dbReference>
<organism evidence="6 7">
    <name type="scientific">Proteiniclasticum ruminis</name>
    <dbReference type="NCBI Taxonomy" id="398199"/>
    <lineage>
        <taxon>Bacteria</taxon>
        <taxon>Bacillati</taxon>
        <taxon>Bacillota</taxon>
        <taxon>Clostridia</taxon>
        <taxon>Eubacteriales</taxon>
        <taxon>Clostridiaceae</taxon>
        <taxon>Proteiniclasticum</taxon>
    </lineage>
</organism>
<dbReference type="Gene3D" id="2.70.98.30">
    <property type="entry name" value="Golgi alpha-mannosidase II, domain 4"/>
    <property type="match status" value="1"/>
</dbReference>
<accession>A0A1I5C7S3</accession>
<dbReference type="InterPro" id="IPR011330">
    <property type="entry name" value="Glyco_hydro/deAcase_b/a-brl"/>
</dbReference>
<evidence type="ECO:0000256" key="4">
    <source>
        <dbReference type="ARBA" id="ARBA00023295"/>
    </source>
</evidence>
<dbReference type="GO" id="GO:0046872">
    <property type="term" value="F:metal ion binding"/>
    <property type="evidence" value="ECO:0007669"/>
    <property type="project" value="UniProtKB-KW"/>
</dbReference>
<dbReference type="InterPro" id="IPR028995">
    <property type="entry name" value="Glyco_hydro_57/38_cen_sf"/>
</dbReference>
<dbReference type="InterPro" id="IPR037094">
    <property type="entry name" value="Glyco_hydro_38_cen_sf"/>
</dbReference>
<dbReference type="SUPFAM" id="SSF88713">
    <property type="entry name" value="Glycoside hydrolase/deacetylase"/>
    <property type="match status" value="1"/>
</dbReference>
<evidence type="ECO:0000313" key="7">
    <source>
        <dbReference type="Proteomes" id="UP000181899"/>
    </source>
</evidence>
<dbReference type="InterPro" id="IPR015341">
    <property type="entry name" value="Glyco_hydro_38_cen"/>
</dbReference>
<dbReference type="GO" id="GO:0030246">
    <property type="term" value="F:carbohydrate binding"/>
    <property type="evidence" value="ECO:0007669"/>
    <property type="project" value="InterPro"/>
</dbReference>
<dbReference type="PANTHER" id="PTHR46017">
    <property type="entry name" value="ALPHA-MANNOSIDASE 2C1"/>
    <property type="match status" value="1"/>
</dbReference>
<dbReference type="InterPro" id="IPR011013">
    <property type="entry name" value="Gal_mutarotase_sf_dom"/>
</dbReference>
<keyword evidence="4" id="KW-0326">Glycosidase</keyword>
<dbReference type="GO" id="GO:0006013">
    <property type="term" value="P:mannose metabolic process"/>
    <property type="evidence" value="ECO:0007669"/>
    <property type="project" value="InterPro"/>
</dbReference>
<dbReference type="GO" id="GO:0009313">
    <property type="term" value="P:oligosaccharide catabolic process"/>
    <property type="evidence" value="ECO:0007669"/>
    <property type="project" value="TreeGrafter"/>
</dbReference>
<dbReference type="PANTHER" id="PTHR46017:SF2">
    <property type="entry name" value="MANNOSYLGLYCERATE HYDROLASE"/>
    <property type="match status" value="1"/>
</dbReference>
<dbReference type="Pfam" id="PF01074">
    <property type="entry name" value="Glyco_hydro_38N"/>
    <property type="match status" value="1"/>
</dbReference>
<sequence length="886" mass="102776">MKEKLKIVIFPHTHWDREWYFTSSKSMIYSLKDFDEIIEFLEKDEEIGSFILDGQTSILEDYIALHPYMLEPLKKLVKERRLMTGPWYTQPDTLVVSGESIIRNLLYGTRQAREYGHSMEIGYLPDSFGMSEQMPQIYNGFGIRYAMFRRGIADSITKDREFYWESKDGSRVFTHNIYHYGSMAYPPNDTEGLKRYLDEMIELLGPSSTTGTLILFNGEDQKPIRKNLFDIVKSGVNLKKDLNIVIGQIENVMKSMEESDTDFMTYQGEFTWGQHSRVHKSIFSTRADLKSMNNTLENFIVNSLEPICSLAYISGFVYEEKLMEKIWKLMLDNSAHDSIGMCNSDRTNVDVEHRFITARNLAEDLMELKLREIGMNIQEKNVFQFQLYNLLPSRRDGYIVLTLFVPCERFEVRNRRGELQSHEVISIKNVTEEIRAKSVREIGVDDDRDPQWNKEEIRIYEAEVRILVKDMVPLGYETYEINPVLEVEEDSEDEERLLIDKSILENEFYKISVNPDGKIDLLDKRALKQWSDFLKLENSGDEGDTYDYSEPEKDMTIREFEVENIETEITGLVSRAVLKLNMDLPYNLLNRAEGIRNIRQPIRLTIELRKNDEHIHIDLSTMNAAIEHRMRLIVNTDIEAKCSVADQQFGLIERPVYLEEVENWKENGWNEKPRTIEPMQSFVSISNEENTVAVFTENVREYQVTGDKYNEIAMTVYRSTPYLGKDNLNDRPGRESGTKSATPDAALIGKCLSATYTVTVFNGTVKEHVMSQTAKEILTPVIGYQAAQFKNNTNYFVLNIPREKKLSDSKSLLESNSRVVLSTVKKAEGKDNILIRFFNPSSRNVEELDIQGLSQKKLCEVRLDETRAEMTEFTLKPCEVKTYSID</sequence>
<evidence type="ECO:0000259" key="5">
    <source>
        <dbReference type="SMART" id="SM00872"/>
    </source>
</evidence>
<gene>
    <name evidence="6" type="ORF">SAMN04488695_1066</name>
</gene>
<reference evidence="6 7" key="1">
    <citation type="submission" date="2016-10" db="EMBL/GenBank/DDBJ databases">
        <authorList>
            <person name="de Groot N.N."/>
        </authorList>
    </citation>
    <scope>NUCLEOTIDE SEQUENCE [LARGE SCALE GENOMIC DNA]</scope>
    <source>
        <strain evidence="6 7">ML2</strain>
    </source>
</reference>
<dbReference type="GO" id="GO:0004559">
    <property type="term" value="F:alpha-mannosidase activity"/>
    <property type="evidence" value="ECO:0007669"/>
    <property type="project" value="InterPro"/>
</dbReference>
<dbReference type="SUPFAM" id="SSF74650">
    <property type="entry name" value="Galactose mutarotase-like"/>
    <property type="match status" value="1"/>
</dbReference>